<comment type="caution">
    <text evidence="2">The sequence shown here is derived from an EMBL/GenBank/DDBJ whole genome shotgun (WGS) entry which is preliminary data.</text>
</comment>
<gene>
    <name evidence="2" type="ORF">KDK95_08035</name>
</gene>
<sequence length="91" mass="10153">MPTWSDPPIPTEIAPLQPEGEGRAQARGRRIGRPRGPVRVPLTVRILAAHNERLTAEVAAQGLSPQYLVEQALAEYFARLDDQRDRDKEGE</sequence>
<dbReference type="EMBL" id="JAGSOH010000014">
    <property type="protein sequence ID" value="MBR7826246.1"/>
    <property type="molecule type" value="Genomic_DNA"/>
</dbReference>
<feature type="region of interest" description="Disordered" evidence="1">
    <location>
        <begin position="1"/>
        <end position="36"/>
    </location>
</feature>
<dbReference type="Proteomes" id="UP000676325">
    <property type="component" value="Unassembled WGS sequence"/>
</dbReference>
<keyword evidence="3" id="KW-1185">Reference proteome</keyword>
<reference evidence="2" key="1">
    <citation type="submission" date="2021-04" db="EMBL/GenBank/DDBJ databases">
        <title>Genome based classification of Actinospica acidithermotolerans sp. nov., an actinobacterium isolated from an Indonesian hot spring.</title>
        <authorList>
            <person name="Kusuma A.B."/>
            <person name="Putra K.E."/>
            <person name="Nafisah S."/>
            <person name="Loh J."/>
            <person name="Nouioui I."/>
            <person name="Goodfellow M."/>
        </authorList>
    </citation>
    <scope>NUCLEOTIDE SEQUENCE</scope>
    <source>
        <strain evidence="2">MGRD01-02</strain>
    </source>
</reference>
<organism evidence="2 3">
    <name type="scientific">Actinospica acidithermotolerans</name>
    <dbReference type="NCBI Taxonomy" id="2828514"/>
    <lineage>
        <taxon>Bacteria</taxon>
        <taxon>Bacillati</taxon>
        <taxon>Actinomycetota</taxon>
        <taxon>Actinomycetes</taxon>
        <taxon>Catenulisporales</taxon>
        <taxon>Actinospicaceae</taxon>
        <taxon>Actinospica</taxon>
    </lineage>
</organism>
<evidence type="ECO:0000256" key="1">
    <source>
        <dbReference type="SAM" id="MobiDB-lite"/>
    </source>
</evidence>
<dbReference type="RefSeq" id="WP_212517394.1">
    <property type="nucleotide sequence ID" value="NZ_JAGSOH010000014.1"/>
</dbReference>
<evidence type="ECO:0000313" key="3">
    <source>
        <dbReference type="Proteomes" id="UP000676325"/>
    </source>
</evidence>
<name>A0A941E726_9ACTN</name>
<feature type="compositionally biased region" description="Pro residues" evidence="1">
    <location>
        <begin position="1"/>
        <end position="10"/>
    </location>
</feature>
<protein>
    <submittedName>
        <fullName evidence="2">Uncharacterized protein</fullName>
    </submittedName>
</protein>
<evidence type="ECO:0000313" key="2">
    <source>
        <dbReference type="EMBL" id="MBR7826246.1"/>
    </source>
</evidence>
<dbReference type="AlphaFoldDB" id="A0A941E726"/>
<proteinExistence type="predicted"/>
<accession>A0A941E726</accession>